<evidence type="ECO:0000313" key="1">
    <source>
        <dbReference type="EMBL" id="KAK2994113.1"/>
    </source>
</evidence>
<proteinExistence type="predicted"/>
<keyword evidence="2" id="KW-1185">Reference proteome</keyword>
<evidence type="ECO:0000313" key="2">
    <source>
        <dbReference type="Proteomes" id="UP001187471"/>
    </source>
</evidence>
<reference evidence="1" key="1">
    <citation type="submission" date="2022-12" db="EMBL/GenBank/DDBJ databases">
        <title>Draft genome assemblies for two species of Escallonia (Escalloniales).</title>
        <authorList>
            <person name="Chanderbali A."/>
            <person name="Dervinis C."/>
            <person name="Anghel I."/>
            <person name="Soltis D."/>
            <person name="Soltis P."/>
            <person name="Zapata F."/>
        </authorList>
    </citation>
    <scope>NUCLEOTIDE SEQUENCE</scope>
    <source>
        <strain evidence="1">UCBG92.1500</strain>
        <tissue evidence="1">Leaf</tissue>
    </source>
</reference>
<dbReference type="EMBL" id="JAVXUO010000241">
    <property type="protein sequence ID" value="KAK2994113.1"/>
    <property type="molecule type" value="Genomic_DNA"/>
</dbReference>
<dbReference type="AlphaFoldDB" id="A0AA88RQA2"/>
<dbReference type="SUPFAM" id="SSF141562">
    <property type="entry name" value="At5g01610-like"/>
    <property type="match status" value="1"/>
</dbReference>
<protein>
    <submittedName>
        <fullName evidence="1">Uncharacterized protein</fullName>
    </submittedName>
</protein>
<dbReference type="PANTHER" id="PTHR31676">
    <property type="entry name" value="T31J12.3 PROTEIN-RELATED"/>
    <property type="match status" value="1"/>
</dbReference>
<comment type="caution">
    <text evidence="1">The sequence shown here is derived from an EMBL/GenBank/DDBJ whole genome shotgun (WGS) entry which is preliminary data.</text>
</comment>
<organism evidence="1 2">
    <name type="scientific">Escallonia rubra</name>
    <dbReference type="NCBI Taxonomy" id="112253"/>
    <lineage>
        <taxon>Eukaryota</taxon>
        <taxon>Viridiplantae</taxon>
        <taxon>Streptophyta</taxon>
        <taxon>Embryophyta</taxon>
        <taxon>Tracheophyta</taxon>
        <taxon>Spermatophyta</taxon>
        <taxon>Magnoliopsida</taxon>
        <taxon>eudicotyledons</taxon>
        <taxon>Gunneridae</taxon>
        <taxon>Pentapetalae</taxon>
        <taxon>asterids</taxon>
        <taxon>campanulids</taxon>
        <taxon>Escalloniales</taxon>
        <taxon>Escalloniaceae</taxon>
        <taxon>Escallonia</taxon>
    </lineage>
</organism>
<sequence length="148" mass="16259">MPVALLEEIGLPLGLPLAEVIEVGLVRTTWYMWMLQARKEHNFRMINNLVGYDTEISGYIEKKQIKKLKGVRAKEPMLCPPVGEIAISESPAGKIHSKSIAGISKSFPVEVFAAALVTLAAVVVIFHDTGSGKFYIVYANMVYNLGLP</sequence>
<dbReference type="InterPro" id="IPR007493">
    <property type="entry name" value="DUF538"/>
</dbReference>
<accession>A0AA88RQA2</accession>
<dbReference type="PANTHER" id="PTHR31676:SF200">
    <property type="entry name" value="DUF538 FAMILY PROTEIN"/>
    <property type="match status" value="1"/>
</dbReference>
<dbReference type="Gene3D" id="2.30.240.10">
    <property type="entry name" value="At5g01610-like"/>
    <property type="match status" value="1"/>
</dbReference>
<name>A0AA88RQA2_9ASTE</name>
<gene>
    <name evidence="1" type="ORF">RJ640_003636</name>
</gene>
<dbReference type="Pfam" id="PF04398">
    <property type="entry name" value="DUF538"/>
    <property type="match status" value="1"/>
</dbReference>
<dbReference type="Proteomes" id="UP001187471">
    <property type="component" value="Unassembled WGS sequence"/>
</dbReference>
<dbReference type="InterPro" id="IPR036758">
    <property type="entry name" value="At5g01610-like"/>
</dbReference>